<dbReference type="EMBL" id="CP006841">
    <property type="protein sequence ID" value="ALA68524.1"/>
    <property type="molecule type" value="Genomic_DNA"/>
</dbReference>
<protein>
    <recommendedName>
        <fullName evidence="5">Exclusion suppressor FxsA</fullName>
    </recommendedName>
</protein>
<dbReference type="InterPro" id="IPR007313">
    <property type="entry name" value="FxsA"/>
</dbReference>
<sequence length="221" mass="23603">MNMSRVLPIIYLAVEIAAFIALGRWIGFGWAVLVVAALFVLGVIFAAVEFKRIYQKWLRRTSVTLTEYGQSDPQEALKRSAAGAGTFFVDSAILLVGSILLALPGVVTTFAGFLMVLPPVRWAIRKTGSASVLGWFHKQGSRSMTIVSQYGANGSAAGATGAAGTAGGFPGFPNFSDFNSADFPRDRVVPPAPDNAWDDNHDNHRDQGPEGTDGRPGENSQ</sequence>
<keyword evidence="2" id="KW-1133">Transmembrane helix</keyword>
<dbReference type="PANTHER" id="PTHR35335:SF1">
    <property type="entry name" value="UPF0716 PROTEIN FXSA"/>
    <property type="match status" value="1"/>
</dbReference>
<dbReference type="STRING" id="1408189.CLAC_06580"/>
<feature type="region of interest" description="Disordered" evidence="1">
    <location>
        <begin position="182"/>
        <end position="221"/>
    </location>
</feature>
<feature type="transmembrane region" description="Helical" evidence="2">
    <location>
        <begin position="6"/>
        <end position="23"/>
    </location>
</feature>
<dbReference type="AlphaFoldDB" id="A0A0K2H3B1"/>
<dbReference type="KEGG" id="clw:CLAC_06580"/>
<evidence type="ECO:0000313" key="3">
    <source>
        <dbReference type="EMBL" id="ALA68524.1"/>
    </source>
</evidence>
<organism evidence="3 4">
    <name type="scientific">Corynebacterium lactis RW2-5</name>
    <dbReference type="NCBI Taxonomy" id="1408189"/>
    <lineage>
        <taxon>Bacteria</taxon>
        <taxon>Bacillati</taxon>
        <taxon>Actinomycetota</taxon>
        <taxon>Actinomycetes</taxon>
        <taxon>Mycobacteriales</taxon>
        <taxon>Corynebacteriaceae</taxon>
        <taxon>Corynebacterium</taxon>
    </lineage>
</organism>
<keyword evidence="2" id="KW-0812">Transmembrane</keyword>
<gene>
    <name evidence="3" type="ORF">CLAC_06580</name>
</gene>
<dbReference type="Pfam" id="PF04186">
    <property type="entry name" value="FxsA"/>
    <property type="match status" value="1"/>
</dbReference>
<dbReference type="GO" id="GO:0016020">
    <property type="term" value="C:membrane"/>
    <property type="evidence" value="ECO:0007669"/>
    <property type="project" value="InterPro"/>
</dbReference>
<dbReference type="PATRIC" id="fig|1408189.4.peg.1309"/>
<feature type="transmembrane region" description="Helical" evidence="2">
    <location>
        <begin position="92"/>
        <end position="117"/>
    </location>
</feature>
<keyword evidence="2" id="KW-0472">Membrane</keyword>
<feature type="transmembrane region" description="Helical" evidence="2">
    <location>
        <begin position="30"/>
        <end position="48"/>
    </location>
</feature>
<name>A0A0K2H3B1_9CORY</name>
<reference evidence="3 4" key="1">
    <citation type="submission" date="2013-10" db="EMBL/GenBank/DDBJ databases">
        <title>Complete genome sequence of Corynebacterium lactis DSM 45799(T), isolated from raw cow milk.</title>
        <authorList>
            <person name="Ruckert C."/>
            <person name="Albersmeier A."/>
            <person name="Lipski A."/>
            <person name="Kalinowski J."/>
        </authorList>
    </citation>
    <scope>NUCLEOTIDE SEQUENCE [LARGE SCALE GENOMIC DNA]</scope>
    <source>
        <strain evidence="3 4">RW2-5</strain>
    </source>
</reference>
<keyword evidence="4" id="KW-1185">Reference proteome</keyword>
<evidence type="ECO:0000256" key="2">
    <source>
        <dbReference type="SAM" id="Phobius"/>
    </source>
</evidence>
<dbReference type="NCBIfam" id="NF008528">
    <property type="entry name" value="PRK11463.1-2"/>
    <property type="match status" value="1"/>
</dbReference>
<evidence type="ECO:0008006" key="5">
    <source>
        <dbReference type="Google" id="ProtNLM"/>
    </source>
</evidence>
<proteinExistence type="predicted"/>
<dbReference type="Proteomes" id="UP000058446">
    <property type="component" value="Chromosome"/>
</dbReference>
<dbReference type="PANTHER" id="PTHR35335">
    <property type="entry name" value="UPF0716 PROTEIN FXSA"/>
    <property type="match status" value="1"/>
</dbReference>
<evidence type="ECO:0000313" key="4">
    <source>
        <dbReference type="Proteomes" id="UP000058446"/>
    </source>
</evidence>
<feature type="compositionally biased region" description="Basic and acidic residues" evidence="1">
    <location>
        <begin position="198"/>
        <end position="221"/>
    </location>
</feature>
<evidence type="ECO:0000256" key="1">
    <source>
        <dbReference type="SAM" id="MobiDB-lite"/>
    </source>
</evidence>
<accession>A0A0K2H3B1</accession>